<dbReference type="AlphaFoldDB" id="A0A3E1P6X5"/>
<evidence type="ECO:0000313" key="2">
    <source>
        <dbReference type="EMBL" id="RFM35850.1"/>
    </source>
</evidence>
<sequence>MSVSVCMAVYNGERFIKAQCESILKQLAANDELIVSDDHSTDNTIAIVESLNDKRVKIVQNTLGKGAIKNFQHAIIQATGELIFLSDQDDVWMDDKVERTLPLFEQYDVVVSDATIVDENLSEIAPSLLAFINGGKGIIKNMLKSTYYGSCMAFKRSLLPHILPFPDTIEIGHDLWIGLVGEMLNAKVFFYQQPLIMYRRHSAAFTNTGQGKSKRSLNAKLRGRVIMIREVIRFYLKHRLCKKA</sequence>
<evidence type="ECO:0000313" key="3">
    <source>
        <dbReference type="Proteomes" id="UP000261174"/>
    </source>
</evidence>
<dbReference type="PANTHER" id="PTHR22916">
    <property type="entry name" value="GLYCOSYLTRANSFERASE"/>
    <property type="match status" value="1"/>
</dbReference>
<dbReference type="Proteomes" id="UP000261174">
    <property type="component" value="Unassembled WGS sequence"/>
</dbReference>
<dbReference type="EMBL" id="QTJV01000002">
    <property type="protein sequence ID" value="RFM35850.1"/>
    <property type="molecule type" value="Genomic_DNA"/>
</dbReference>
<dbReference type="PANTHER" id="PTHR22916:SF3">
    <property type="entry name" value="UDP-GLCNAC:BETAGAL BETA-1,3-N-ACETYLGLUCOSAMINYLTRANSFERASE-LIKE PROTEIN 1"/>
    <property type="match status" value="1"/>
</dbReference>
<dbReference type="Pfam" id="PF00535">
    <property type="entry name" value="Glycos_transf_2"/>
    <property type="match status" value="1"/>
</dbReference>
<accession>A0A3E1P6X5</accession>
<dbReference type="SUPFAM" id="SSF53448">
    <property type="entry name" value="Nucleotide-diphospho-sugar transferases"/>
    <property type="match status" value="1"/>
</dbReference>
<protein>
    <submittedName>
        <fullName evidence="2">Glycosyltransferase family 2 protein</fullName>
    </submittedName>
</protein>
<name>A0A3E1P6X5_9BACT</name>
<dbReference type="Gene3D" id="3.90.550.10">
    <property type="entry name" value="Spore Coat Polysaccharide Biosynthesis Protein SpsA, Chain A"/>
    <property type="match status" value="1"/>
</dbReference>
<organism evidence="2 3">
    <name type="scientific">Chitinophaga silvisoli</name>
    <dbReference type="NCBI Taxonomy" id="2291814"/>
    <lineage>
        <taxon>Bacteria</taxon>
        <taxon>Pseudomonadati</taxon>
        <taxon>Bacteroidota</taxon>
        <taxon>Chitinophagia</taxon>
        <taxon>Chitinophagales</taxon>
        <taxon>Chitinophagaceae</taxon>
        <taxon>Chitinophaga</taxon>
    </lineage>
</organism>
<gene>
    <name evidence="2" type="ORF">DXN04_10820</name>
</gene>
<dbReference type="GO" id="GO:0016758">
    <property type="term" value="F:hexosyltransferase activity"/>
    <property type="evidence" value="ECO:0007669"/>
    <property type="project" value="UniProtKB-ARBA"/>
</dbReference>
<dbReference type="OrthoDB" id="9802649at2"/>
<evidence type="ECO:0000259" key="1">
    <source>
        <dbReference type="Pfam" id="PF00535"/>
    </source>
</evidence>
<dbReference type="InterPro" id="IPR001173">
    <property type="entry name" value="Glyco_trans_2-like"/>
</dbReference>
<reference evidence="2 3" key="1">
    <citation type="submission" date="2018-08" db="EMBL/GenBank/DDBJ databases">
        <title>Chitinophaga sp. K20C18050901, a novel bacterium isolated from forest soil.</title>
        <authorList>
            <person name="Wang C."/>
        </authorList>
    </citation>
    <scope>NUCLEOTIDE SEQUENCE [LARGE SCALE GENOMIC DNA]</scope>
    <source>
        <strain evidence="2 3">K20C18050901</strain>
    </source>
</reference>
<dbReference type="InterPro" id="IPR029044">
    <property type="entry name" value="Nucleotide-diphossugar_trans"/>
</dbReference>
<feature type="domain" description="Glycosyltransferase 2-like" evidence="1">
    <location>
        <begin position="4"/>
        <end position="161"/>
    </location>
</feature>
<dbReference type="CDD" id="cd04196">
    <property type="entry name" value="GT_2_like_d"/>
    <property type="match status" value="1"/>
</dbReference>
<keyword evidence="2" id="KW-0808">Transferase</keyword>
<comment type="caution">
    <text evidence="2">The sequence shown here is derived from an EMBL/GenBank/DDBJ whole genome shotgun (WGS) entry which is preliminary data.</text>
</comment>
<dbReference type="RefSeq" id="WP_116853330.1">
    <property type="nucleotide sequence ID" value="NZ_QTJV01000002.1"/>
</dbReference>
<proteinExistence type="predicted"/>
<keyword evidence="3" id="KW-1185">Reference proteome</keyword>